<accession>A0A381PRP9</accession>
<dbReference type="EMBL" id="UINC01001059">
    <property type="protein sequence ID" value="SUZ69314.1"/>
    <property type="molecule type" value="Genomic_DNA"/>
</dbReference>
<reference evidence="1" key="1">
    <citation type="submission" date="2018-05" db="EMBL/GenBank/DDBJ databases">
        <authorList>
            <person name="Lanie J.A."/>
            <person name="Ng W.-L."/>
            <person name="Kazmierczak K.M."/>
            <person name="Andrzejewski T.M."/>
            <person name="Davidsen T.M."/>
            <person name="Wayne K.J."/>
            <person name="Tettelin H."/>
            <person name="Glass J.I."/>
            <person name="Rusch D."/>
            <person name="Podicherti R."/>
            <person name="Tsui H.-C.T."/>
            <person name="Winkler M.E."/>
        </authorList>
    </citation>
    <scope>NUCLEOTIDE SEQUENCE</scope>
</reference>
<evidence type="ECO:0000313" key="1">
    <source>
        <dbReference type="EMBL" id="SUZ69314.1"/>
    </source>
</evidence>
<dbReference type="AlphaFoldDB" id="A0A381PRP9"/>
<protein>
    <submittedName>
        <fullName evidence="1">Uncharacterized protein</fullName>
    </submittedName>
</protein>
<name>A0A381PRP9_9ZZZZ</name>
<sequence length="59" mass="6921">MNDKQKLIENAEVLKKGLKLLGRNRKTVLSHHKTFELTDELEARIEEMLNDLKQETNES</sequence>
<gene>
    <name evidence="1" type="ORF">METZ01_LOCUS22168</name>
</gene>
<organism evidence="1">
    <name type="scientific">marine metagenome</name>
    <dbReference type="NCBI Taxonomy" id="408172"/>
    <lineage>
        <taxon>unclassified sequences</taxon>
        <taxon>metagenomes</taxon>
        <taxon>ecological metagenomes</taxon>
    </lineage>
</organism>
<proteinExistence type="predicted"/>